<name>A0A7I8BLJ1_9BURK</name>
<feature type="transmembrane region" description="Helical" evidence="5">
    <location>
        <begin position="22"/>
        <end position="47"/>
    </location>
</feature>
<dbReference type="EMBL" id="AP023174">
    <property type="protein sequence ID" value="BCF89081.1"/>
    <property type="molecule type" value="Genomic_DNA"/>
</dbReference>
<sequence length="447" mass="48037">MQRIDVHELVDEARFNGFHAKILIWCLLITAIDGYDLTVTGIALPSIMQQMGVSAVTAGFMTSSALFGMMFGSMFLGALSDKIGRRWTLSICVFLFSVFTAAAGFTSEPVSFSILRFIAGLGLGGAMPNVIAQMSEYSPKKIRSFVTAMMYSGYGLGAISAAALGKLLLVDYGWQAVFFAAAPPLVLIPFIMKSMPDSLPYLLARRADNQLRAIVSRLQPGLQFQDRLEFRAPTGVRTAGAPLARLFQDGRGMSTLLFWLAMFTALFMIYALITWLTKLMAMSGYSLGSALNFVIAMNVGTIIGAIGGGWFADRLNIKWVLVTMYALGGMFLCLMTVTTSATLLFVIMGAVGVCTAGAQIVAYVYCGLFYPTAIRSTGAGMAMGIGRLGAIVSPPLIGMMVALKLSLQQNFLMIAALCVAAAFMFALTDNRRFASLHSEDTAPEATV</sequence>
<comment type="subcellular location">
    <subcellularLocation>
        <location evidence="1">Membrane</location>
        <topology evidence="1">Multi-pass membrane protein</topology>
    </subcellularLocation>
</comment>
<evidence type="ECO:0000313" key="8">
    <source>
        <dbReference type="Proteomes" id="UP000510888"/>
    </source>
</evidence>
<dbReference type="InterPro" id="IPR036259">
    <property type="entry name" value="MFS_trans_sf"/>
</dbReference>
<evidence type="ECO:0000259" key="6">
    <source>
        <dbReference type="PROSITE" id="PS50850"/>
    </source>
</evidence>
<dbReference type="PANTHER" id="PTHR23508">
    <property type="entry name" value="CARBOXYLIC ACID TRANSPORTER PROTEIN HOMOLOG"/>
    <property type="match status" value="1"/>
</dbReference>
<keyword evidence="2 5" id="KW-0812">Transmembrane</keyword>
<dbReference type="PANTHER" id="PTHR23508:SF10">
    <property type="entry name" value="CARBOXYLIC ACID TRANSPORTER PROTEIN HOMOLOG"/>
    <property type="match status" value="1"/>
</dbReference>
<feature type="transmembrane region" description="Helical" evidence="5">
    <location>
        <begin position="256"/>
        <end position="277"/>
    </location>
</feature>
<feature type="transmembrane region" description="Helical" evidence="5">
    <location>
        <begin position="172"/>
        <end position="192"/>
    </location>
</feature>
<feature type="transmembrane region" description="Helical" evidence="5">
    <location>
        <begin position="382"/>
        <end position="403"/>
    </location>
</feature>
<dbReference type="GO" id="GO:0005886">
    <property type="term" value="C:plasma membrane"/>
    <property type="evidence" value="ECO:0007669"/>
    <property type="project" value="TreeGrafter"/>
</dbReference>
<dbReference type="RefSeq" id="WP_180720013.1">
    <property type="nucleotide sequence ID" value="NZ_AP023174.1"/>
</dbReference>
<organism evidence="7 8">
    <name type="scientific">Paraburkholderia largidicola</name>
    <dbReference type="NCBI Taxonomy" id="3014751"/>
    <lineage>
        <taxon>Bacteria</taxon>
        <taxon>Pseudomonadati</taxon>
        <taxon>Pseudomonadota</taxon>
        <taxon>Betaproteobacteria</taxon>
        <taxon>Burkholderiales</taxon>
        <taxon>Burkholderiaceae</taxon>
        <taxon>Paraburkholderia</taxon>
    </lineage>
</organism>
<evidence type="ECO:0000256" key="5">
    <source>
        <dbReference type="SAM" id="Phobius"/>
    </source>
</evidence>
<feature type="transmembrane region" description="Helical" evidence="5">
    <location>
        <begin position="343"/>
        <end position="370"/>
    </location>
</feature>
<evidence type="ECO:0000256" key="3">
    <source>
        <dbReference type="ARBA" id="ARBA00022989"/>
    </source>
</evidence>
<feature type="transmembrane region" description="Helical" evidence="5">
    <location>
        <begin position="112"/>
        <end position="132"/>
    </location>
</feature>
<proteinExistence type="predicted"/>
<dbReference type="CDD" id="cd17365">
    <property type="entry name" value="MFS_PcaK_like"/>
    <property type="match status" value="1"/>
</dbReference>
<feature type="transmembrane region" description="Helical" evidence="5">
    <location>
        <begin position="409"/>
        <end position="427"/>
    </location>
</feature>
<dbReference type="Pfam" id="PF07690">
    <property type="entry name" value="MFS_1"/>
    <property type="match status" value="1"/>
</dbReference>
<dbReference type="Proteomes" id="UP000510888">
    <property type="component" value="Chromosome 1"/>
</dbReference>
<evidence type="ECO:0000256" key="4">
    <source>
        <dbReference type="ARBA" id="ARBA00023136"/>
    </source>
</evidence>
<feature type="transmembrane region" description="Helical" evidence="5">
    <location>
        <begin position="144"/>
        <end position="166"/>
    </location>
</feature>
<dbReference type="Gene3D" id="1.20.1250.20">
    <property type="entry name" value="MFS general substrate transporter like domains"/>
    <property type="match status" value="1"/>
</dbReference>
<dbReference type="KEGG" id="plad:PPGU16_21480"/>
<gene>
    <name evidence="7" type="primary">benK</name>
    <name evidence="7" type="ORF">PPGU16_21480</name>
</gene>
<dbReference type="SUPFAM" id="SSF103473">
    <property type="entry name" value="MFS general substrate transporter"/>
    <property type="match status" value="1"/>
</dbReference>
<feature type="transmembrane region" description="Helical" evidence="5">
    <location>
        <begin position="87"/>
        <end position="106"/>
    </location>
</feature>
<feature type="transmembrane region" description="Helical" evidence="5">
    <location>
        <begin position="289"/>
        <end position="312"/>
    </location>
</feature>
<evidence type="ECO:0000313" key="7">
    <source>
        <dbReference type="EMBL" id="BCF89081.1"/>
    </source>
</evidence>
<dbReference type="InterPro" id="IPR011701">
    <property type="entry name" value="MFS"/>
</dbReference>
<dbReference type="InterPro" id="IPR020846">
    <property type="entry name" value="MFS_dom"/>
</dbReference>
<evidence type="ECO:0000256" key="1">
    <source>
        <dbReference type="ARBA" id="ARBA00004141"/>
    </source>
</evidence>
<feature type="domain" description="Major facilitator superfamily (MFS) profile" evidence="6">
    <location>
        <begin position="22"/>
        <end position="433"/>
    </location>
</feature>
<dbReference type="PROSITE" id="PS50850">
    <property type="entry name" value="MFS"/>
    <property type="match status" value="1"/>
</dbReference>
<keyword evidence="8" id="KW-1185">Reference proteome</keyword>
<protein>
    <submittedName>
        <fullName evidence="7">MFS transporter</fullName>
    </submittedName>
</protein>
<feature type="transmembrane region" description="Helical" evidence="5">
    <location>
        <begin position="319"/>
        <end position="337"/>
    </location>
</feature>
<dbReference type="AlphaFoldDB" id="A0A7I8BLJ1"/>
<keyword evidence="3 5" id="KW-1133">Transmembrane helix</keyword>
<accession>A0A7I8BLJ1</accession>
<feature type="transmembrane region" description="Helical" evidence="5">
    <location>
        <begin position="53"/>
        <end position="75"/>
    </location>
</feature>
<keyword evidence="4 5" id="KW-0472">Membrane</keyword>
<reference evidence="7 8" key="1">
    <citation type="journal article" date="2020" name="Genes (Basel)">
        <title>Genomic Comparison of Insect Gut Symbionts from Divergent Burkholderia Subclades.</title>
        <authorList>
            <person name="Takeshita K."/>
            <person name="Kikuchi Y."/>
        </authorList>
    </citation>
    <scope>NUCLEOTIDE SEQUENCE [LARGE SCALE GENOMIC DNA]</scope>
    <source>
        <strain evidence="7 8">PGU16</strain>
    </source>
</reference>
<dbReference type="GO" id="GO:0046943">
    <property type="term" value="F:carboxylic acid transmembrane transporter activity"/>
    <property type="evidence" value="ECO:0007669"/>
    <property type="project" value="TreeGrafter"/>
</dbReference>
<evidence type="ECO:0000256" key="2">
    <source>
        <dbReference type="ARBA" id="ARBA00022692"/>
    </source>
</evidence>